<dbReference type="CDD" id="cd05471">
    <property type="entry name" value="pepsin_like"/>
    <property type="match status" value="1"/>
</dbReference>
<dbReference type="InterPro" id="IPR001461">
    <property type="entry name" value="Aspartic_peptidase_A1"/>
</dbReference>
<evidence type="ECO:0000256" key="6">
    <source>
        <dbReference type="SAM" id="MobiDB-lite"/>
    </source>
</evidence>
<evidence type="ECO:0000313" key="10">
    <source>
        <dbReference type="Proteomes" id="UP001476247"/>
    </source>
</evidence>
<dbReference type="PROSITE" id="PS51767">
    <property type="entry name" value="PEPTIDASE_A1"/>
    <property type="match status" value="1"/>
</dbReference>
<feature type="region of interest" description="Disordered" evidence="6">
    <location>
        <begin position="114"/>
        <end position="138"/>
    </location>
</feature>
<comment type="caution">
    <text evidence="9">The sequence shown here is derived from an EMBL/GenBank/DDBJ whole genome shotgun (WGS) entry which is preliminary data.</text>
</comment>
<keyword evidence="4 5" id="KW-0064">Aspartyl protease</keyword>
<dbReference type="EMBL" id="BAABUJ010000004">
    <property type="protein sequence ID" value="GAA5795079.1"/>
    <property type="molecule type" value="Genomic_DNA"/>
</dbReference>
<dbReference type="PANTHER" id="PTHR47966">
    <property type="entry name" value="BETA-SITE APP-CLEAVING ENZYME, ISOFORM A-RELATED"/>
    <property type="match status" value="1"/>
</dbReference>
<feature type="signal peptide" evidence="7">
    <location>
        <begin position="1"/>
        <end position="20"/>
    </location>
</feature>
<organism evidence="9 10">
    <name type="scientific">Helicostylum pulchrum</name>
    <dbReference type="NCBI Taxonomy" id="562976"/>
    <lineage>
        <taxon>Eukaryota</taxon>
        <taxon>Fungi</taxon>
        <taxon>Fungi incertae sedis</taxon>
        <taxon>Mucoromycota</taxon>
        <taxon>Mucoromycotina</taxon>
        <taxon>Mucoromycetes</taxon>
        <taxon>Mucorales</taxon>
        <taxon>Mucorineae</taxon>
        <taxon>Mucoraceae</taxon>
        <taxon>Helicostylum</taxon>
    </lineage>
</organism>
<name>A0ABP9XJX9_9FUNG</name>
<feature type="chain" id="PRO_5046887667" description="rhizopuspepsin" evidence="7">
    <location>
        <begin position="21"/>
        <end position="380"/>
    </location>
</feature>
<dbReference type="PANTHER" id="PTHR47966:SF51">
    <property type="entry name" value="BETA-SITE APP-CLEAVING ENZYME, ISOFORM A-RELATED"/>
    <property type="match status" value="1"/>
</dbReference>
<comment type="similarity">
    <text evidence="2 5">Belongs to the peptidase A1 family.</text>
</comment>
<reference evidence="9 10" key="1">
    <citation type="submission" date="2024-04" db="EMBL/GenBank/DDBJ databases">
        <title>genome sequences of Mucor flavus KT1a and Helicostylum pulchrum KT1b strains isolation_sourced from the surface of a dry-aged beef.</title>
        <authorList>
            <person name="Toyotome T."/>
            <person name="Hosono M."/>
            <person name="Torimaru M."/>
            <person name="Fukuda K."/>
            <person name="Mikami N."/>
        </authorList>
    </citation>
    <scope>NUCLEOTIDE SEQUENCE [LARGE SCALE GENOMIC DNA]</scope>
    <source>
        <strain evidence="9 10">KT1b</strain>
    </source>
</reference>
<accession>A0ABP9XJX9</accession>
<evidence type="ECO:0000256" key="2">
    <source>
        <dbReference type="ARBA" id="ARBA00007447"/>
    </source>
</evidence>
<keyword evidence="7" id="KW-0732">Signal</keyword>
<dbReference type="PRINTS" id="PR00792">
    <property type="entry name" value="PEPSIN"/>
</dbReference>
<dbReference type="InterPro" id="IPR021109">
    <property type="entry name" value="Peptidase_aspartic_dom_sf"/>
</dbReference>
<dbReference type="EC" id="3.4.23.21" evidence="3"/>
<dbReference type="InterPro" id="IPR033121">
    <property type="entry name" value="PEPTIDASE_A1"/>
</dbReference>
<dbReference type="InterPro" id="IPR001969">
    <property type="entry name" value="Aspartic_peptidase_AS"/>
</dbReference>
<dbReference type="Proteomes" id="UP001476247">
    <property type="component" value="Unassembled WGS sequence"/>
</dbReference>
<dbReference type="PROSITE" id="PS00141">
    <property type="entry name" value="ASP_PROTEASE"/>
    <property type="match status" value="1"/>
</dbReference>
<feature type="domain" description="Peptidase A1" evidence="8">
    <location>
        <begin position="67"/>
        <end position="380"/>
    </location>
</feature>
<keyword evidence="5" id="KW-0645">Protease</keyword>
<feature type="compositionally biased region" description="Acidic residues" evidence="6">
    <location>
        <begin position="125"/>
        <end position="138"/>
    </location>
</feature>
<evidence type="ECO:0000256" key="3">
    <source>
        <dbReference type="ARBA" id="ARBA00013205"/>
    </source>
</evidence>
<gene>
    <name evidence="9" type="ORF">HPULCUR_000430</name>
</gene>
<evidence type="ECO:0000256" key="1">
    <source>
        <dbReference type="ARBA" id="ARBA00001130"/>
    </source>
</evidence>
<evidence type="ECO:0000256" key="7">
    <source>
        <dbReference type="SAM" id="SignalP"/>
    </source>
</evidence>
<comment type="catalytic activity">
    <reaction evidence="1">
        <text>Hydrolysis of proteins with broad specificity similar to that of pepsin A, preferring hydrophobic residues at P1 and P1'. Clots milk and activates trypsinogen. Does not cleave 4-Gln-|-His-5, but does cleave 10-His-|-Leu-11 and 12-Val-|-Glu-13 in B chain of insulin.</text>
        <dbReference type="EC" id="3.4.23.21"/>
    </reaction>
</comment>
<proteinExistence type="inferred from homology"/>
<evidence type="ECO:0000259" key="8">
    <source>
        <dbReference type="PROSITE" id="PS51767"/>
    </source>
</evidence>
<keyword evidence="10" id="KW-1185">Reference proteome</keyword>
<dbReference type="Pfam" id="PF00026">
    <property type="entry name" value="Asp"/>
    <property type="match status" value="2"/>
</dbReference>
<evidence type="ECO:0000256" key="5">
    <source>
        <dbReference type="RuleBase" id="RU000454"/>
    </source>
</evidence>
<evidence type="ECO:0000313" key="9">
    <source>
        <dbReference type="EMBL" id="GAA5795079.1"/>
    </source>
</evidence>
<dbReference type="Gene3D" id="2.40.70.10">
    <property type="entry name" value="Acid Proteases"/>
    <property type="match status" value="2"/>
</dbReference>
<evidence type="ECO:0000256" key="4">
    <source>
        <dbReference type="ARBA" id="ARBA00022750"/>
    </source>
</evidence>
<dbReference type="SUPFAM" id="SSF50630">
    <property type="entry name" value="Acid proteases"/>
    <property type="match status" value="1"/>
</dbReference>
<protein>
    <recommendedName>
        <fullName evidence="3">rhizopuspepsin</fullName>
        <ecNumber evidence="3">3.4.23.21</ecNumber>
    </recommendedName>
</protein>
<sequence>MLFIYNAILLSLSFLQFGQAQPIFPKGQFKIALQKEYTNNNSTQQQQPLVSFLAKQKQTSYNHNSGYHGEISVGTPPQKFNVIFDTGSSDLWVVSSKCESDICSSHQKFDYHQSATYNSDKEHDDGDEEQEEEEEDEEAEKIQVNYGTGSMQGNLGRDTVRLANDAIEIKNQVIADAYTLSRDFIGTPFHGIFGLGLAGLTSSRHDPPFQSMIDQNLIDQPIFGIYSQHNAGEIDFGGIDTSRFEGEISYVDNIDSSYWMMSVDKFEFQDKEFLSRKAIIDSGSTLIIMNKQDSTLYHSVIPGATSNGDGTWSFPCKSVNDLDPLLIQMGETTLSIPTDKLFLTPVSSTSTNCLSGVSNQEMEHENTWILGDVFMRNFYT</sequence>
<keyword evidence="5" id="KW-0378">Hydrolase</keyword>
<dbReference type="InterPro" id="IPR034164">
    <property type="entry name" value="Pepsin-like_dom"/>
</dbReference>